<dbReference type="GO" id="GO:0071555">
    <property type="term" value="P:cell wall organization"/>
    <property type="evidence" value="ECO:0007669"/>
    <property type="project" value="UniProtKB-KW"/>
</dbReference>
<evidence type="ECO:0008006" key="14">
    <source>
        <dbReference type="Google" id="ProtNLM"/>
    </source>
</evidence>
<evidence type="ECO:0000256" key="3">
    <source>
        <dbReference type="ARBA" id="ARBA00022679"/>
    </source>
</evidence>
<evidence type="ECO:0000256" key="9">
    <source>
        <dbReference type="PIRSR" id="PIRSR605150-2"/>
    </source>
</evidence>
<keyword evidence="2" id="KW-0328">Glycosyltransferase</keyword>
<accession>A0AAV7DWV3</accession>
<keyword evidence="7" id="KW-0961">Cell wall biogenesis/degradation</keyword>
<evidence type="ECO:0000256" key="10">
    <source>
        <dbReference type="PIRSR" id="PIRSR605150-3"/>
    </source>
</evidence>
<feature type="binding site" evidence="10">
    <location>
        <position position="306"/>
    </location>
    <ligand>
        <name>Mn(2+)</name>
        <dbReference type="ChEBI" id="CHEBI:29035"/>
    </ligand>
</feature>
<dbReference type="SUPFAM" id="SSF53448">
    <property type="entry name" value="Nucleotide-diphospho-sugar transferases"/>
    <property type="match status" value="1"/>
</dbReference>
<comment type="subcellular location">
    <subcellularLocation>
        <location evidence="1">Endomembrane system</location>
        <topology evidence="1">Multi-pass membrane protein</topology>
    </subcellularLocation>
</comment>
<gene>
    <name evidence="12" type="ORF">H6P81_019623</name>
</gene>
<feature type="binding site" evidence="10">
    <location>
        <position position="282"/>
    </location>
    <ligand>
        <name>Mn(2+)</name>
        <dbReference type="ChEBI" id="CHEBI:29035"/>
    </ligand>
</feature>
<organism evidence="12 13">
    <name type="scientific">Aristolochia fimbriata</name>
    <name type="common">White veined hardy Dutchman's pipe vine</name>
    <dbReference type="NCBI Taxonomy" id="158543"/>
    <lineage>
        <taxon>Eukaryota</taxon>
        <taxon>Viridiplantae</taxon>
        <taxon>Streptophyta</taxon>
        <taxon>Embryophyta</taxon>
        <taxon>Tracheophyta</taxon>
        <taxon>Spermatophyta</taxon>
        <taxon>Magnoliopsida</taxon>
        <taxon>Magnoliidae</taxon>
        <taxon>Piperales</taxon>
        <taxon>Aristolochiaceae</taxon>
        <taxon>Aristolochia</taxon>
    </lineage>
</organism>
<feature type="transmembrane region" description="Helical" evidence="11">
    <location>
        <begin position="679"/>
        <end position="697"/>
    </location>
</feature>
<comment type="caution">
    <text evidence="12">The sequence shown here is derived from an EMBL/GenBank/DDBJ whole genome shotgun (WGS) entry which is preliminary data.</text>
</comment>
<dbReference type="GO" id="GO:0012505">
    <property type="term" value="C:endomembrane system"/>
    <property type="evidence" value="ECO:0007669"/>
    <property type="project" value="UniProtKB-SubCell"/>
</dbReference>
<dbReference type="Gene3D" id="3.90.550.10">
    <property type="entry name" value="Spore Coat Polysaccharide Biosynthesis Protein SpsA, Chain A"/>
    <property type="match status" value="1"/>
</dbReference>
<evidence type="ECO:0000256" key="7">
    <source>
        <dbReference type="ARBA" id="ARBA00023316"/>
    </source>
</evidence>
<reference evidence="12 13" key="1">
    <citation type="submission" date="2021-07" db="EMBL/GenBank/DDBJ databases">
        <title>The Aristolochia fimbriata genome: insights into angiosperm evolution, floral development and chemical biosynthesis.</title>
        <authorList>
            <person name="Jiao Y."/>
        </authorList>
    </citation>
    <scope>NUCLEOTIDE SEQUENCE [LARGE SCALE GENOMIC DNA]</scope>
    <source>
        <strain evidence="12">IBCAS-2021</strain>
        <tissue evidence="12">Leaf</tissue>
    </source>
</reference>
<dbReference type="EMBL" id="JAINDJ010000008">
    <property type="protein sequence ID" value="KAG9439458.1"/>
    <property type="molecule type" value="Genomic_DNA"/>
</dbReference>
<feature type="transmembrane region" description="Helical" evidence="11">
    <location>
        <begin position="556"/>
        <end position="577"/>
    </location>
</feature>
<dbReference type="GO" id="GO:0016760">
    <property type="term" value="F:cellulose synthase (UDP-forming) activity"/>
    <property type="evidence" value="ECO:0007669"/>
    <property type="project" value="InterPro"/>
</dbReference>
<evidence type="ECO:0000313" key="12">
    <source>
        <dbReference type="EMBL" id="KAG9439458.1"/>
    </source>
</evidence>
<keyword evidence="6 11" id="KW-0472">Membrane</keyword>
<sequence>MAKPQQQQPLFTTRVAPFRLLYRLYFAASVAGIISLVYYRLTHVPDSHALLYLLVSLAELWFAAAWLFQQGFRWAPTKHATHPDRLPESNSLPAVDVLLCTADPDREPPALVANTLLSLMAYDYEPRKMAFYLSDDGGSELTFHAAFRASVFARDWLPFCRKYRVEPPAPRQFFAGDDRVVARGANTEAFSRDYDRVKKKYDEMQDEIGKASKGKKVPVQTREVHKGFKEWDSRNVTPCDHQSIIQVLLRGKGEDVDAEGTPLPTLVYVSREKRPKQPHHYKAGALNAMNRVSSLISNAPFVLNVDCDMHSNNSQALRDAMCFFLDQKRSQKIGYVQFPQSFGGLTPNDLYANGVKRIYEIEFFGTNAHNGPMYAGTGSVHRREILNGRKYTPDYKPVLENKPVGEDLSWIEVEAKGKAVTSCTYENGKPWGKEMGLMYGCAVEDVFTGLVLHSRGWNSVFCSPERKAYLGLAPVNTNDTLIQHKRWSTGLLEIFLSDYCPWTNGVRKLKLGQIMCYSFYTLWALWCLPMLCYALLPPLAMLKGIPLFPKTSDPWFKVFAFLGIASHAFSLIELLAAKGTLRMWWNETRMWMMKGTSSYLFSVMVIVIKSLGISEAGFEITSKVIDEEALKRYNQEVIEFAVPSPMFIPPTALSLLNLYSFCRAMTGVVKEGWGAAEDMALQILVSGYVTLISLPLYEAMLLRKDKGRMPTSVTLYSAAVAVALLYLLSPFI</sequence>
<feature type="transmembrane region" description="Helical" evidence="11">
    <location>
        <begin position="517"/>
        <end position="536"/>
    </location>
</feature>
<dbReference type="Pfam" id="PF03552">
    <property type="entry name" value="Cellulose_synt"/>
    <property type="match status" value="2"/>
</dbReference>
<feature type="transmembrane region" description="Helical" evidence="11">
    <location>
        <begin position="598"/>
        <end position="618"/>
    </location>
</feature>
<keyword evidence="5 11" id="KW-1133">Transmembrane helix</keyword>
<protein>
    <recommendedName>
        <fullName evidence="14">Cellulose synthase-like protein E6</fullName>
    </recommendedName>
</protein>
<feature type="transmembrane region" description="Helical" evidence="11">
    <location>
        <begin position="20"/>
        <end position="38"/>
    </location>
</feature>
<keyword evidence="4 11" id="KW-0812">Transmembrane</keyword>
<dbReference type="Proteomes" id="UP000825729">
    <property type="component" value="Unassembled WGS sequence"/>
</dbReference>
<evidence type="ECO:0000256" key="8">
    <source>
        <dbReference type="PIRSR" id="PIRSR605150-1"/>
    </source>
</evidence>
<evidence type="ECO:0000256" key="4">
    <source>
        <dbReference type="ARBA" id="ARBA00022692"/>
    </source>
</evidence>
<evidence type="ECO:0000256" key="6">
    <source>
        <dbReference type="ARBA" id="ARBA00023136"/>
    </source>
</evidence>
<keyword evidence="13" id="KW-1185">Reference proteome</keyword>
<evidence type="ECO:0000256" key="5">
    <source>
        <dbReference type="ARBA" id="ARBA00022989"/>
    </source>
</evidence>
<feature type="binding site" evidence="9">
    <location>
        <position position="136"/>
    </location>
    <ligand>
        <name>UDP-alpha-D-glucose</name>
        <dbReference type="ChEBI" id="CHEBI:58885"/>
    </ligand>
</feature>
<feature type="transmembrane region" description="Helical" evidence="11">
    <location>
        <begin position="50"/>
        <end position="68"/>
    </location>
</feature>
<proteinExistence type="predicted"/>
<evidence type="ECO:0000256" key="11">
    <source>
        <dbReference type="SAM" id="Phobius"/>
    </source>
</evidence>
<evidence type="ECO:0000256" key="2">
    <source>
        <dbReference type="ARBA" id="ARBA00022676"/>
    </source>
</evidence>
<dbReference type="PANTHER" id="PTHR13301">
    <property type="entry name" value="X-BOX TRANSCRIPTION FACTOR-RELATED"/>
    <property type="match status" value="1"/>
</dbReference>
<feature type="binding site" evidence="9">
    <location>
        <position position="107"/>
    </location>
    <ligand>
        <name>UDP-alpha-D-glucose</name>
        <dbReference type="ChEBI" id="CHEBI:58885"/>
    </ligand>
</feature>
<evidence type="ECO:0000313" key="13">
    <source>
        <dbReference type="Proteomes" id="UP000825729"/>
    </source>
</evidence>
<feature type="active site" evidence="8">
    <location>
        <position position="136"/>
    </location>
</feature>
<dbReference type="InterPro" id="IPR029044">
    <property type="entry name" value="Nucleotide-diphossugar_trans"/>
</dbReference>
<dbReference type="GO" id="GO:0030244">
    <property type="term" value="P:cellulose biosynthetic process"/>
    <property type="evidence" value="ECO:0007669"/>
    <property type="project" value="InterPro"/>
</dbReference>
<dbReference type="AlphaFoldDB" id="A0AAV7DWV3"/>
<keyword evidence="3" id="KW-0808">Transferase</keyword>
<dbReference type="InterPro" id="IPR005150">
    <property type="entry name" value="Cellulose_synth"/>
</dbReference>
<feature type="active site" evidence="8">
    <location>
        <position position="445"/>
    </location>
</feature>
<dbReference type="GO" id="GO:0016020">
    <property type="term" value="C:membrane"/>
    <property type="evidence" value="ECO:0007669"/>
    <property type="project" value="InterPro"/>
</dbReference>
<evidence type="ECO:0000256" key="1">
    <source>
        <dbReference type="ARBA" id="ARBA00004127"/>
    </source>
</evidence>
<feature type="transmembrane region" description="Helical" evidence="11">
    <location>
        <begin position="709"/>
        <end position="728"/>
    </location>
</feature>
<name>A0AAV7DWV3_ARIFI</name>